<dbReference type="InterPro" id="IPR050269">
    <property type="entry name" value="ComplexI_Subunit6"/>
</dbReference>
<evidence type="ECO:0000256" key="10">
    <source>
        <dbReference type="ARBA" id="ARBA00022989"/>
    </source>
</evidence>
<reference evidence="16" key="1">
    <citation type="journal article" date="2020" name="Mitochondrial DNA Part B Resour">
        <title>The complete mitochondrial genome of the blue-crested lizard, Calotes mystaceus (Squamata, Agamidae) in China.</title>
        <authorList>
            <person name="Wang M."/>
            <person name="Jiang Z."/>
            <person name="Wang J."/>
            <person name="Cui L."/>
            <person name="Zhang M."/>
        </authorList>
    </citation>
    <scope>NUCLEOTIDE SEQUENCE</scope>
</reference>
<evidence type="ECO:0000256" key="6">
    <source>
        <dbReference type="ARBA" id="ARBA00022660"/>
    </source>
</evidence>
<keyword evidence="10 15" id="KW-1133">Transmembrane helix</keyword>
<keyword evidence="9 15" id="KW-0249">Electron transport</keyword>
<sequence length="170" mass="17677">MLLVFLLNAGFVCGIIGVVFNPSACFAAGALMLAAGVGCGILAEVGSFFLALVLYLVYLGGMLVVFAYSVAMSSDLYPEAWTGFIVNGAMVVYYFVVGTSMLWCSVYGGGSTYFGVGVADFESGFGGISLLYGQGGWMLALVGLGLLLTLLVVLELVRGVSFGVFSNSMK</sequence>
<evidence type="ECO:0000256" key="8">
    <source>
        <dbReference type="ARBA" id="ARBA00022967"/>
    </source>
</evidence>
<keyword evidence="8 15" id="KW-1278">Translocase</keyword>
<evidence type="ECO:0000256" key="11">
    <source>
        <dbReference type="ARBA" id="ARBA00023027"/>
    </source>
</evidence>
<dbReference type="CTD" id="4541"/>
<keyword evidence="12 15" id="KW-0496">Mitochondrion</keyword>
<keyword evidence="11 15" id="KW-0520">NAD</keyword>
<dbReference type="GO" id="GO:0008137">
    <property type="term" value="F:NADH dehydrogenase (ubiquinone) activity"/>
    <property type="evidence" value="ECO:0007669"/>
    <property type="project" value="UniProtKB-UniRule"/>
</dbReference>
<evidence type="ECO:0000256" key="1">
    <source>
        <dbReference type="ARBA" id="ARBA00004225"/>
    </source>
</evidence>
<accession>A0A7M1LD67</accession>
<dbReference type="AlphaFoldDB" id="A0A7M1LD67"/>
<feature type="transmembrane region" description="Helical" evidence="15">
    <location>
        <begin position="91"/>
        <end position="116"/>
    </location>
</feature>
<protein>
    <recommendedName>
        <fullName evidence="4 15">NADH-ubiquinone oxidoreductase chain 6</fullName>
        <ecNumber evidence="3 15">7.1.1.2</ecNumber>
    </recommendedName>
</protein>
<dbReference type="PANTHER" id="PTHR11435:SF1">
    <property type="entry name" value="NADH-UBIQUINONE OXIDOREDUCTASE CHAIN 6"/>
    <property type="match status" value="1"/>
</dbReference>
<dbReference type="GeneID" id="63367994"/>
<reference evidence="16" key="2">
    <citation type="submission" date="2020-08" db="EMBL/GenBank/DDBJ databases">
        <authorList>
            <person name="Wang M. Sr."/>
        </authorList>
    </citation>
    <scope>NUCLEOTIDE SEQUENCE</scope>
</reference>
<geneLocation type="mitochondrion" evidence="16"/>
<evidence type="ECO:0000256" key="12">
    <source>
        <dbReference type="ARBA" id="ARBA00023128"/>
    </source>
</evidence>
<dbReference type="RefSeq" id="YP_010026549.1">
    <property type="nucleotide sequence ID" value="NC_053755.1"/>
</dbReference>
<comment type="subcellular location">
    <subcellularLocation>
        <location evidence="1 15">Mitochondrion membrane</location>
        <topology evidence="1 15">Multi-pass membrane protein</topology>
    </subcellularLocation>
</comment>
<evidence type="ECO:0000256" key="5">
    <source>
        <dbReference type="ARBA" id="ARBA00022448"/>
    </source>
</evidence>
<evidence type="ECO:0000256" key="2">
    <source>
        <dbReference type="ARBA" id="ARBA00005698"/>
    </source>
</evidence>
<dbReference type="GO" id="GO:0031966">
    <property type="term" value="C:mitochondrial membrane"/>
    <property type="evidence" value="ECO:0007669"/>
    <property type="project" value="UniProtKB-SubCell"/>
</dbReference>
<comment type="similarity">
    <text evidence="2 15">Belongs to the complex I subunit 6 family.</text>
</comment>
<evidence type="ECO:0000256" key="9">
    <source>
        <dbReference type="ARBA" id="ARBA00022982"/>
    </source>
</evidence>
<proteinExistence type="inferred from homology"/>
<keyword evidence="5 15" id="KW-0813">Transport</keyword>
<evidence type="ECO:0000256" key="7">
    <source>
        <dbReference type="ARBA" id="ARBA00022692"/>
    </source>
</evidence>
<organism evidence="16">
    <name type="scientific">Calotes mystaceus</name>
    <dbReference type="NCBI Taxonomy" id="118097"/>
    <lineage>
        <taxon>Eukaryota</taxon>
        <taxon>Metazoa</taxon>
        <taxon>Chordata</taxon>
        <taxon>Craniata</taxon>
        <taxon>Vertebrata</taxon>
        <taxon>Euteleostomi</taxon>
        <taxon>Lepidosauria</taxon>
        <taxon>Squamata</taxon>
        <taxon>Bifurcata</taxon>
        <taxon>Unidentata</taxon>
        <taxon>Episquamata</taxon>
        <taxon>Toxicofera</taxon>
        <taxon>Iguania</taxon>
        <taxon>Acrodonta</taxon>
        <taxon>Agamidae</taxon>
        <taxon>Draconinae</taxon>
        <taxon>Calotes</taxon>
    </lineage>
</organism>
<keyword evidence="13 15" id="KW-0472">Membrane</keyword>
<evidence type="ECO:0000256" key="3">
    <source>
        <dbReference type="ARBA" id="ARBA00012944"/>
    </source>
</evidence>
<evidence type="ECO:0000256" key="15">
    <source>
        <dbReference type="RuleBase" id="RU004430"/>
    </source>
</evidence>
<comment type="function">
    <text evidence="15">Core subunit of the mitochondrial membrane respiratory chain NADH dehydrogenase (Complex I) which catalyzes electron transfer from NADH through the respiratory chain, using ubiquinone as an electron acceptor. Essential for the catalytic activity and assembly of complex I.</text>
</comment>
<evidence type="ECO:0000313" key="16">
    <source>
        <dbReference type="EMBL" id="QOQ85771.1"/>
    </source>
</evidence>
<keyword evidence="15" id="KW-0830">Ubiquinone</keyword>
<dbReference type="InterPro" id="IPR001457">
    <property type="entry name" value="NADH_UbQ/plastoQ_OxRdtase_su6"/>
</dbReference>
<dbReference type="Pfam" id="PF00499">
    <property type="entry name" value="Oxidored_q3"/>
    <property type="match status" value="1"/>
</dbReference>
<dbReference type="EMBL" id="MT872513">
    <property type="protein sequence ID" value="QOQ85771.1"/>
    <property type="molecule type" value="Genomic_DNA"/>
</dbReference>
<name>A0A7M1LD67_9SAUR</name>
<dbReference type="PANTHER" id="PTHR11435">
    <property type="entry name" value="NADH UBIQUINONE OXIDOREDUCTASE SUBUNIT ND6"/>
    <property type="match status" value="1"/>
</dbReference>
<evidence type="ECO:0000256" key="14">
    <source>
        <dbReference type="ARBA" id="ARBA00049551"/>
    </source>
</evidence>
<evidence type="ECO:0000256" key="4">
    <source>
        <dbReference type="ARBA" id="ARBA00021095"/>
    </source>
</evidence>
<evidence type="ECO:0000256" key="13">
    <source>
        <dbReference type="ARBA" id="ARBA00023136"/>
    </source>
</evidence>
<gene>
    <name evidence="16" type="primary">ND6</name>
</gene>
<feature type="transmembrane region" description="Helical" evidence="15">
    <location>
        <begin position="136"/>
        <end position="157"/>
    </location>
</feature>
<keyword evidence="6 15" id="KW-0679">Respiratory chain</keyword>
<comment type="catalytic activity">
    <reaction evidence="14 15">
        <text>a ubiquinone + NADH + 5 H(+)(in) = a ubiquinol + NAD(+) + 4 H(+)(out)</text>
        <dbReference type="Rhea" id="RHEA:29091"/>
        <dbReference type="Rhea" id="RHEA-COMP:9565"/>
        <dbReference type="Rhea" id="RHEA-COMP:9566"/>
        <dbReference type="ChEBI" id="CHEBI:15378"/>
        <dbReference type="ChEBI" id="CHEBI:16389"/>
        <dbReference type="ChEBI" id="CHEBI:17976"/>
        <dbReference type="ChEBI" id="CHEBI:57540"/>
        <dbReference type="ChEBI" id="CHEBI:57945"/>
        <dbReference type="EC" id="7.1.1.2"/>
    </reaction>
</comment>
<keyword evidence="7 15" id="KW-0812">Transmembrane</keyword>
<dbReference type="EC" id="7.1.1.2" evidence="3 15"/>
<feature type="transmembrane region" description="Helical" evidence="15">
    <location>
        <begin position="48"/>
        <end position="70"/>
    </location>
</feature>